<evidence type="ECO:0000313" key="4">
    <source>
        <dbReference type="EMBL" id="EPR78709.1"/>
    </source>
</evidence>
<dbReference type="SMART" id="SM00100">
    <property type="entry name" value="cNMP"/>
    <property type="match status" value="1"/>
</dbReference>
<keyword evidence="4" id="KW-0418">Kinase</keyword>
<dbReference type="InterPro" id="IPR014710">
    <property type="entry name" value="RmlC-like_jellyroll"/>
</dbReference>
<keyword evidence="5" id="KW-1185">Reference proteome</keyword>
<proteinExistence type="predicted"/>
<dbReference type="VEuPathDB" id="MicrosporidiaDB:SLOPH_181"/>
<evidence type="ECO:0000313" key="5">
    <source>
        <dbReference type="Proteomes" id="UP000014978"/>
    </source>
</evidence>
<keyword evidence="1" id="KW-0175">Coiled coil</keyword>
<dbReference type="Pfam" id="PF00027">
    <property type="entry name" value="cNMP_binding"/>
    <property type="match status" value="1"/>
</dbReference>
<dbReference type="SUPFAM" id="SSF51206">
    <property type="entry name" value="cAMP-binding domain-like"/>
    <property type="match status" value="1"/>
</dbReference>
<dbReference type="OrthoDB" id="421226at2759"/>
<evidence type="ECO:0000256" key="2">
    <source>
        <dbReference type="SAM" id="MobiDB-lite"/>
    </source>
</evidence>
<dbReference type="STRING" id="1358809.S7XI79"/>
<feature type="domain" description="Cyclic nucleotide-binding" evidence="3">
    <location>
        <begin position="305"/>
        <end position="434"/>
    </location>
</feature>
<dbReference type="InterPro" id="IPR018490">
    <property type="entry name" value="cNMP-bd_dom_sf"/>
</dbReference>
<reference evidence="5" key="1">
    <citation type="journal article" date="2013" name="PLoS Genet.">
        <title>The genome of Spraguea lophii and the basis of host-microsporidian interactions.</title>
        <authorList>
            <person name="Campbell S.E."/>
            <person name="Williams T.A."/>
            <person name="Yousuf A."/>
            <person name="Soanes D.M."/>
            <person name="Paszkiewicz K.H."/>
            <person name="Williams B.A.P."/>
        </authorList>
    </citation>
    <scope>NUCLEOTIDE SEQUENCE [LARGE SCALE GENOMIC DNA]</scope>
    <source>
        <strain evidence="5">42_110</strain>
    </source>
</reference>
<dbReference type="PANTHER" id="PTHR23011:SF28">
    <property type="entry name" value="CYCLIC NUCLEOTIDE-BINDING DOMAIN CONTAINING PROTEIN"/>
    <property type="match status" value="1"/>
</dbReference>
<dbReference type="InterPro" id="IPR000595">
    <property type="entry name" value="cNMP-bd_dom"/>
</dbReference>
<evidence type="ECO:0000259" key="3">
    <source>
        <dbReference type="PROSITE" id="PS50042"/>
    </source>
</evidence>
<evidence type="ECO:0000256" key="1">
    <source>
        <dbReference type="SAM" id="Coils"/>
    </source>
</evidence>
<protein>
    <submittedName>
        <fullName evidence="4">cAMP-dependent protein kinase regulatory subunit</fullName>
    </submittedName>
</protein>
<dbReference type="Gene3D" id="2.60.120.10">
    <property type="entry name" value="Jelly Rolls"/>
    <property type="match status" value="1"/>
</dbReference>
<dbReference type="PANTHER" id="PTHR23011">
    <property type="entry name" value="CYCLIC NUCLEOTIDE-BINDING DOMAIN CONTAINING PROTEIN"/>
    <property type="match status" value="1"/>
</dbReference>
<dbReference type="AlphaFoldDB" id="S7XI79"/>
<dbReference type="GO" id="GO:0016301">
    <property type="term" value="F:kinase activity"/>
    <property type="evidence" value="ECO:0007669"/>
    <property type="project" value="UniProtKB-KW"/>
</dbReference>
<feature type="coiled-coil region" evidence="1">
    <location>
        <begin position="425"/>
        <end position="455"/>
    </location>
</feature>
<gene>
    <name evidence="4" type="ORF">SLOPH_181</name>
</gene>
<sequence>MVFPHKNKNEVNKRGNNNNNSDDVNIINDITDSIENIPSDIFRTSNDSLELEKDKNELEKNEDKIKEINFNEDKIKEINFNEDEIKERDFNKDEIKEINFNKGNDAKDSKLDFCNNEDKNLNTQYAGELEISKSEAIKLITQTFNYINNNEIPLLTKIILEYYTMLYKNEDRNNISREDIFLKSKILKIIKNVDNFILQNGEFNALQTDMKFNRNKYKRRGSVKKINISDKDLFHNNDCMCDDEEWCGCNGENGDENIKIKRSIDFNIKTEAVTTISENIELNINKNITEEIYDRIYSSLKSTILFFMLNVPEQRLLIYSMRRIEYEEDIEIFKINEEGTKFYFIDEGIVDVIRNNDKNTYDIDDRVPNPQIEELKDNDTFGVLALIHSNNKRTATVRTKTKCVLWYIEQYLFNFIASIRKIEKRKFLNTNIKKIIKLKDRIQEENNVQEEQQKRNIRRSTVDYNEYKKPASPPFYISSSENSYLVPLSQYNEQKERNKVISQLEKRIMNEKQTYIPPNEIYKPNKIFYTLNAAVIKTKDGIRKIDAGEILEEEFFTLSELEGLDIK</sequence>
<organism evidence="4 5">
    <name type="scientific">Spraguea lophii (strain 42_110)</name>
    <name type="common">Microsporidian parasite</name>
    <dbReference type="NCBI Taxonomy" id="1358809"/>
    <lineage>
        <taxon>Eukaryota</taxon>
        <taxon>Fungi</taxon>
        <taxon>Fungi incertae sedis</taxon>
        <taxon>Microsporidia</taxon>
        <taxon>Spragueidae</taxon>
        <taxon>Spraguea</taxon>
    </lineage>
</organism>
<feature type="region of interest" description="Disordered" evidence="2">
    <location>
        <begin position="1"/>
        <end position="21"/>
    </location>
</feature>
<dbReference type="InParanoid" id="S7XI79"/>
<keyword evidence="4" id="KW-0808">Transferase</keyword>
<comment type="caution">
    <text evidence="4">The sequence shown here is derived from an EMBL/GenBank/DDBJ whole genome shotgun (WGS) entry which is preliminary data.</text>
</comment>
<dbReference type="HOGENOM" id="CLU_480734_0_0_1"/>
<dbReference type="Proteomes" id="UP000014978">
    <property type="component" value="Unassembled WGS sequence"/>
</dbReference>
<accession>S7XI79</accession>
<dbReference type="PROSITE" id="PS50042">
    <property type="entry name" value="CNMP_BINDING_3"/>
    <property type="match status" value="1"/>
</dbReference>
<dbReference type="EMBL" id="ATCN01000597">
    <property type="protein sequence ID" value="EPR78709.1"/>
    <property type="molecule type" value="Genomic_DNA"/>
</dbReference>
<dbReference type="CDD" id="cd00038">
    <property type="entry name" value="CAP_ED"/>
    <property type="match status" value="1"/>
</dbReference>
<name>S7XI79_SPRLO</name>